<sequence>MAKEIKERLITAIEEIPEGKLGELLDFMEFLLEKERRNS</sequence>
<comment type="caution">
    <text evidence="2">The sequence shown here is derived from an EMBL/GenBank/DDBJ whole genome shotgun (WGS) entry which is preliminary data.</text>
</comment>
<dbReference type="EMBL" id="BARS01049013">
    <property type="protein sequence ID" value="GAG29027.1"/>
    <property type="molecule type" value="Genomic_DNA"/>
</dbReference>
<dbReference type="AlphaFoldDB" id="X0X0S9"/>
<protein>
    <recommendedName>
        <fullName evidence="1">DUF2281 domain-containing protein</fullName>
    </recommendedName>
</protein>
<feature type="non-terminal residue" evidence="2">
    <location>
        <position position="39"/>
    </location>
</feature>
<dbReference type="InterPro" id="IPR018739">
    <property type="entry name" value="DUF2281"/>
</dbReference>
<accession>X0X0S9</accession>
<organism evidence="2">
    <name type="scientific">marine sediment metagenome</name>
    <dbReference type="NCBI Taxonomy" id="412755"/>
    <lineage>
        <taxon>unclassified sequences</taxon>
        <taxon>metagenomes</taxon>
        <taxon>ecological metagenomes</taxon>
    </lineage>
</organism>
<evidence type="ECO:0000313" key="2">
    <source>
        <dbReference type="EMBL" id="GAG29027.1"/>
    </source>
</evidence>
<reference evidence="2" key="1">
    <citation type="journal article" date="2014" name="Front. Microbiol.">
        <title>High frequency of phylogenetically diverse reductive dehalogenase-homologous genes in deep subseafloor sedimentary metagenomes.</title>
        <authorList>
            <person name="Kawai M."/>
            <person name="Futagami T."/>
            <person name="Toyoda A."/>
            <person name="Takaki Y."/>
            <person name="Nishi S."/>
            <person name="Hori S."/>
            <person name="Arai W."/>
            <person name="Tsubouchi T."/>
            <person name="Morono Y."/>
            <person name="Uchiyama I."/>
            <person name="Ito T."/>
            <person name="Fujiyama A."/>
            <person name="Inagaki F."/>
            <person name="Takami H."/>
        </authorList>
    </citation>
    <scope>NUCLEOTIDE SEQUENCE</scope>
    <source>
        <strain evidence="2">Expedition CK06-06</strain>
    </source>
</reference>
<name>X0X0S9_9ZZZZ</name>
<evidence type="ECO:0000259" key="1">
    <source>
        <dbReference type="Pfam" id="PF10047"/>
    </source>
</evidence>
<dbReference type="Pfam" id="PF10047">
    <property type="entry name" value="DUF2281"/>
    <property type="match status" value="1"/>
</dbReference>
<gene>
    <name evidence="2" type="ORF">S01H1_73356</name>
</gene>
<proteinExistence type="predicted"/>
<feature type="domain" description="DUF2281" evidence="1">
    <location>
        <begin position="8"/>
        <end position="36"/>
    </location>
</feature>